<dbReference type="Proteomes" id="UP000620124">
    <property type="component" value="Unassembled WGS sequence"/>
</dbReference>
<reference evidence="2" key="1">
    <citation type="submission" date="2020-05" db="EMBL/GenBank/DDBJ databases">
        <title>Mycena genomes resolve the evolution of fungal bioluminescence.</title>
        <authorList>
            <person name="Tsai I.J."/>
        </authorList>
    </citation>
    <scope>NUCLEOTIDE SEQUENCE</scope>
    <source>
        <strain evidence="2">CCC161011</strain>
    </source>
</reference>
<dbReference type="AlphaFoldDB" id="A0A8H6Y4Z2"/>
<evidence type="ECO:0000256" key="1">
    <source>
        <dbReference type="SAM" id="MobiDB-lite"/>
    </source>
</evidence>
<dbReference type="OrthoDB" id="407355at2759"/>
<gene>
    <name evidence="2" type="ORF">MVEN_01116600</name>
</gene>
<evidence type="ECO:0000313" key="2">
    <source>
        <dbReference type="EMBL" id="KAF7354285.1"/>
    </source>
</evidence>
<keyword evidence="3" id="KW-1185">Reference proteome</keyword>
<evidence type="ECO:0000313" key="3">
    <source>
        <dbReference type="Proteomes" id="UP000620124"/>
    </source>
</evidence>
<comment type="caution">
    <text evidence="2">The sequence shown here is derived from an EMBL/GenBank/DDBJ whole genome shotgun (WGS) entry which is preliminary data.</text>
</comment>
<sequence length="145" mass="14964">MISLAMGLVPIIWTHTPGGVSFDTFDYLVAGGSVKATDSVTQFNIILGNASTLDAGFCVEHDLHEITVDLAIGYTLNAALTHNPPFKLEAIGKCSNIPPTNLYVESNTNKYFPFPSPSASMTGSSNGSSTSSASKEGSSGSSGAA</sequence>
<dbReference type="EMBL" id="JACAZI010000008">
    <property type="protein sequence ID" value="KAF7354285.1"/>
    <property type="molecule type" value="Genomic_DNA"/>
</dbReference>
<protein>
    <submittedName>
        <fullName evidence="2">NodB-like proteiny domain-containing protein</fullName>
    </submittedName>
</protein>
<accession>A0A8H6Y4Z2</accession>
<name>A0A8H6Y4Z2_9AGAR</name>
<organism evidence="2 3">
    <name type="scientific">Mycena venus</name>
    <dbReference type="NCBI Taxonomy" id="2733690"/>
    <lineage>
        <taxon>Eukaryota</taxon>
        <taxon>Fungi</taxon>
        <taxon>Dikarya</taxon>
        <taxon>Basidiomycota</taxon>
        <taxon>Agaricomycotina</taxon>
        <taxon>Agaricomycetes</taxon>
        <taxon>Agaricomycetidae</taxon>
        <taxon>Agaricales</taxon>
        <taxon>Marasmiineae</taxon>
        <taxon>Mycenaceae</taxon>
        <taxon>Mycena</taxon>
    </lineage>
</organism>
<proteinExistence type="predicted"/>
<feature type="region of interest" description="Disordered" evidence="1">
    <location>
        <begin position="115"/>
        <end position="145"/>
    </location>
</feature>
<feature type="compositionally biased region" description="Low complexity" evidence="1">
    <location>
        <begin position="117"/>
        <end position="145"/>
    </location>
</feature>